<sequence>MREISLSAVATNMISSPLLRETRRAPETLAAAIWKHGVDYLHTQEK</sequence>
<dbReference type="EMBL" id="CAADFQ010000034">
    <property type="protein sequence ID" value="VFK32505.1"/>
    <property type="molecule type" value="Genomic_DNA"/>
</dbReference>
<reference evidence="2" key="1">
    <citation type="submission" date="2019-02" db="EMBL/GenBank/DDBJ databases">
        <authorList>
            <person name="Gruber-Vodicka R. H."/>
            <person name="Seah K. B. B."/>
        </authorList>
    </citation>
    <scope>NUCLEOTIDE SEQUENCE</scope>
    <source>
        <strain evidence="1">BECK_BZ197</strain>
        <strain evidence="3">BECK_BZ198</strain>
        <strain evidence="2">BECK_BZ199</strain>
    </source>
</reference>
<accession>A0A450XT98</accession>
<gene>
    <name evidence="1" type="ORF">BECKMB1821G_GA0114241_103536</name>
    <name evidence="3" type="ORF">BECKMB1821H_GA0114242_10374</name>
    <name evidence="2" type="ORF">BECKMB1821I_GA0114274_10344</name>
</gene>
<proteinExistence type="predicted"/>
<name>A0A450XT98_9GAMM</name>
<protein>
    <submittedName>
        <fullName evidence="2">Uncharacterized protein</fullName>
    </submittedName>
</protein>
<organism evidence="2">
    <name type="scientific">Candidatus Kentrum sp. MB</name>
    <dbReference type="NCBI Taxonomy" id="2138164"/>
    <lineage>
        <taxon>Bacteria</taxon>
        <taxon>Pseudomonadati</taxon>
        <taxon>Pseudomonadota</taxon>
        <taxon>Gammaproteobacteria</taxon>
        <taxon>Candidatus Kentrum</taxon>
    </lineage>
</organism>
<dbReference type="AlphaFoldDB" id="A0A450XT98"/>
<evidence type="ECO:0000313" key="1">
    <source>
        <dbReference type="EMBL" id="VFK28291.1"/>
    </source>
</evidence>
<evidence type="ECO:0000313" key="3">
    <source>
        <dbReference type="EMBL" id="VFK75951.1"/>
    </source>
</evidence>
<dbReference type="EMBL" id="CAADGH010000037">
    <property type="protein sequence ID" value="VFK75951.1"/>
    <property type="molecule type" value="Genomic_DNA"/>
</dbReference>
<evidence type="ECO:0000313" key="2">
    <source>
        <dbReference type="EMBL" id="VFK32505.1"/>
    </source>
</evidence>
<dbReference type="EMBL" id="CAADFO010000035">
    <property type="protein sequence ID" value="VFK28291.1"/>
    <property type="molecule type" value="Genomic_DNA"/>
</dbReference>